<evidence type="ECO:0000313" key="2">
    <source>
        <dbReference type="Proteomes" id="UP000002157"/>
    </source>
</evidence>
<dbReference type="HOGENOM" id="CLU_2370634_0_0_6"/>
<evidence type="ECO:0000313" key="1">
    <source>
        <dbReference type="EMBL" id="ABY97133.1"/>
    </source>
</evidence>
<sequence>MTDNAGLGLRARLAVNYVADWATLPTELLPALQRMDHGPRSALVGLLASMTRCPASQLSYDLGLVHGHIFAALQRKELSEAEIEVLLAFLRDVTL</sequence>
<reference evidence="1 2" key="1">
    <citation type="submission" date="2008-01" db="EMBL/GenBank/DDBJ databases">
        <title>Complete sequence of Pseudomonas putida GB-1.</title>
        <authorList>
            <consortium name="US DOE Joint Genome Institute"/>
            <person name="Copeland A."/>
            <person name="Lucas S."/>
            <person name="Lapidus A."/>
            <person name="Barry K."/>
            <person name="Glavina del Rio T."/>
            <person name="Dalin E."/>
            <person name="Tice H."/>
            <person name="Pitluck S."/>
            <person name="Bruce D."/>
            <person name="Goodwin L."/>
            <person name="Chertkov O."/>
            <person name="Brettin T."/>
            <person name="Detter J.C."/>
            <person name="Han C."/>
            <person name="Kuske C.R."/>
            <person name="Schmutz J."/>
            <person name="Larimer F."/>
            <person name="Land M."/>
            <person name="Hauser L."/>
            <person name="Kyrpides N."/>
            <person name="Kim E."/>
            <person name="McCarthy J.K."/>
            <person name="Richardson P."/>
        </authorList>
    </citation>
    <scope>NUCLEOTIDE SEQUENCE [LARGE SCALE GENOMIC DNA]</scope>
    <source>
        <strain evidence="1 2">GB-1</strain>
    </source>
</reference>
<dbReference type="AlphaFoldDB" id="B0KT15"/>
<dbReference type="Proteomes" id="UP000002157">
    <property type="component" value="Chromosome"/>
</dbReference>
<dbReference type="EMBL" id="CP000926">
    <property type="protein sequence ID" value="ABY97133.1"/>
    <property type="molecule type" value="Genomic_DNA"/>
</dbReference>
<name>B0KT15_PSEPG</name>
<organism evidence="1 2">
    <name type="scientific">Pseudomonas putida (strain GB-1)</name>
    <dbReference type="NCBI Taxonomy" id="76869"/>
    <lineage>
        <taxon>Bacteria</taxon>
        <taxon>Pseudomonadati</taxon>
        <taxon>Pseudomonadota</taxon>
        <taxon>Gammaproteobacteria</taxon>
        <taxon>Pseudomonadales</taxon>
        <taxon>Pseudomonadaceae</taxon>
        <taxon>Pseudomonas</taxon>
    </lineage>
</organism>
<dbReference type="RefSeq" id="WP_012270910.1">
    <property type="nucleotide sequence ID" value="NC_010322.1"/>
</dbReference>
<protein>
    <submittedName>
        <fullName evidence="1">Uncharacterized protein</fullName>
    </submittedName>
</protein>
<accession>B0KT15</accession>
<proteinExistence type="predicted"/>
<dbReference type="KEGG" id="ppg:PputGB1_1226"/>
<gene>
    <name evidence="1" type="ordered locus">PputGB1_1226</name>
</gene>